<feature type="region of interest" description="Disordered" evidence="1">
    <location>
        <begin position="99"/>
        <end position="134"/>
    </location>
</feature>
<feature type="compositionally biased region" description="Basic and acidic residues" evidence="1">
    <location>
        <begin position="121"/>
        <end position="134"/>
    </location>
</feature>
<proteinExistence type="predicted"/>
<evidence type="ECO:0008006" key="4">
    <source>
        <dbReference type="Google" id="ProtNLM"/>
    </source>
</evidence>
<evidence type="ECO:0000313" key="2">
    <source>
        <dbReference type="EMBL" id="MCC9644405.1"/>
    </source>
</evidence>
<reference evidence="2" key="1">
    <citation type="submission" date="2021-11" db="EMBL/GenBank/DDBJ databases">
        <title>Genome sequence.</title>
        <authorList>
            <person name="Sun Q."/>
        </authorList>
    </citation>
    <scope>NUCLEOTIDE SEQUENCE</scope>
    <source>
        <strain evidence="2">JC740</strain>
    </source>
</reference>
<keyword evidence="3" id="KW-1185">Reference proteome</keyword>
<name>A0ABS8NLH7_9BACT</name>
<accession>A0ABS8NLH7</accession>
<dbReference type="EMBL" id="JAJKFW010000052">
    <property type="protein sequence ID" value="MCC9644405.1"/>
    <property type="molecule type" value="Genomic_DNA"/>
</dbReference>
<organism evidence="2 3">
    <name type="scientific">Rhodopirellula halodulae</name>
    <dbReference type="NCBI Taxonomy" id="2894198"/>
    <lineage>
        <taxon>Bacteria</taxon>
        <taxon>Pseudomonadati</taxon>
        <taxon>Planctomycetota</taxon>
        <taxon>Planctomycetia</taxon>
        <taxon>Pirellulales</taxon>
        <taxon>Pirellulaceae</taxon>
        <taxon>Rhodopirellula</taxon>
    </lineage>
</organism>
<evidence type="ECO:0000256" key="1">
    <source>
        <dbReference type="SAM" id="MobiDB-lite"/>
    </source>
</evidence>
<gene>
    <name evidence="2" type="ORF">LOC71_19200</name>
</gene>
<evidence type="ECO:0000313" key="3">
    <source>
        <dbReference type="Proteomes" id="UP001430306"/>
    </source>
</evidence>
<comment type="caution">
    <text evidence="2">The sequence shown here is derived from an EMBL/GenBank/DDBJ whole genome shotgun (WGS) entry which is preliminary data.</text>
</comment>
<dbReference type="Proteomes" id="UP001430306">
    <property type="component" value="Unassembled WGS sequence"/>
</dbReference>
<protein>
    <recommendedName>
        <fullName evidence="4">HNH endonuclease</fullName>
    </recommendedName>
</protein>
<dbReference type="RefSeq" id="WP_230276114.1">
    <property type="nucleotide sequence ID" value="NZ_JAJKFW010000052.1"/>
</dbReference>
<sequence>MSYKGEQITQPATERWVCRYYGSGTCIVEDANGPKQAFKYGVHRLAPHLYIYGPGNADEAKRMHDRMKCCEDIRDYLNGGERPAWLDDMLRVSEDHAEDMDGTSITATGPSIDANPPSCEWRQDESPEAKDARSRLMDRLFLTR</sequence>